<name>A0A5J6LD52_9GAMM</name>
<keyword evidence="1" id="KW-0732">Signal</keyword>
<dbReference type="Gene3D" id="3.20.20.80">
    <property type="entry name" value="Glycosidases"/>
    <property type="match status" value="1"/>
</dbReference>
<proteinExistence type="predicted"/>
<evidence type="ECO:0000313" key="3">
    <source>
        <dbReference type="Proteomes" id="UP000325606"/>
    </source>
</evidence>
<dbReference type="SUPFAM" id="SSF51445">
    <property type="entry name" value="(Trans)glycosidases"/>
    <property type="match status" value="1"/>
</dbReference>
<dbReference type="Proteomes" id="UP000325606">
    <property type="component" value="Chromosome"/>
</dbReference>
<accession>A0A5J6LD52</accession>
<feature type="signal peptide" evidence="1">
    <location>
        <begin position="1"/>
        <end position="29"/>
    </location>
</feature>
<evidence type="ECO:0000256" key="1">
    <source>
        <dbReference type="SAM" id="SignalP"/>
    </source>
</evidence>
<evidence type="ECO:0000313" key="2">
    <source>
        <dbReference type="EMBL" id="QEW06258.1"/>
    </source>
</evidence>
<dbReference type="EMBL" id="CP044222">
    <property type="protein sequence ID" value="QEW06258.1"/>
    <property type="molecule type" value="Genomic_DNA"/>
</dbReference>
<dbReference type="RefSeq" id="WP_151054422.1">
    <property type="nucleotide sequence ID" value="NZ_CP044222.1"/>
</dbReference>
<dbReference type="KEGG" id="nik:F5I99_06965"/>
<dbReference type="AlphaFoldDB" id="A0A5J6LD52"/>
<sequence length="949" mass="105677">MRQLRLTTLFFLIISALAHSGTSSPLAVAANPGNGMITVLTEKSRLLYFDYYDWGPDWSGVHRNNSTSEADDQINFTYENRLARTDAEFTVEGFWKAIDSNQLQFEATLTPKQSSELIQAQFSLQSGEALDGGKALIHNSDGQFREVSLPFSRGLLGDDVVSIEFFLNNESVATLSFNQPTYISADRNEARIAIARDQIYEGQSESLDMTLTLSQPFQFYPGPESAPDSQAGWYPFEQNVVISSDSPLSMANWLDSPAGKYGRIVADGDRLLRNNNEIKLWGTNLSFNACAPNKDLADKRAAFYAAMGINSVRCHKYAQGPGWRGITSDRSAVIFDPEELDKFDYFISALKNHGIYTKLSPVFIINPGPDDIATIPYLNEFAKNSNGWYDPKHGSIYFSPELQSLLIEQFTNLLTHRNPYTGLTYAEDPAIVYVELYNEDSIFFHGTARALARSSTLRANAGNLFSQWLKNKYQTESAWIEAWGDKAINSSILRNQKIPTDENWSADRIYPIGNPWFFDPENISTSQSPFKQRLYDTMEFLHKQQNDVYDRLELSVRETGYTGEIISSNWVAGRQMSHFYNLYSDSRIGTIDRHNYFGGASGPYHSNSSMLSKPGSGILSSGLHQVADKPFMLSEWIHTSPNEWAVEGVSIIGAYGMGLQGWDASYAFQNRDTGSFSPALRDSWDVTAPNFIGLFPAVSRQVLRGDIHQSGISHTMNVHLPSFQEGKVGFELREITSGDIKSTTIDAFPSEGLGIVRSQIKFTDVFEETTLFNPENHRVSNGYSSSTDELIWIPGDSEQSGFITIDTAATQAVIGFAENKLQTLSTSQIELKSNFGAVYLTAESQSGTLDSDNILITAISRARNAGASIIKDRFILSAGTRSRHQPTGPVLLEPVIAEINFSHSNIEVYALDHSGVVTETMIPVGEDGSFTINTGLYKTPYYWIKKLNH</sequence>
<organism evidence="2 3">
    <name type="scientific">Nitrincola iocasae</name>
    <dbReference type="NCBI Taxonomy" id="2614693"/>
    <lineage>
        <taxon>Bacteria</taxon>
        <taxon>Pseudomonadati</taxon>
        <taxon>Pseudomonadota</taxon>
        <taxon>Gammaproteobacteria</taxon>
        <taxon>Oceanospirillales</taxon>
        <taxon>Oceanospirillaceae</taxon>
        <taxon>Nitrincola</taxon>
    </lineage>
</organism>
<feature type="chain" id="PRO_5023880282" description="Glycoside hydrolase family 42 N-terminal domain-containing protein" evidence="1">
    <location>
        <begin position="30"/>
        <end position="949"/>
    </location>
</feature>
<reference evidence="2 3" key="1">
    <citation type="submission" date="2019-09" db="EMBL/GenBank/DDBJ databases">
        <title>Nitrincola iocasae sp. nov., a bacterium isolated from the sediment collected at a cold seep field in South China Sea.</title>
        <authorList>
            <person name="Zhang H."/>
            <person name="Wang H."/>
            <person name="Li C."/>
        </authorList>
    </citation>
    <scope>NUCLEOTIDE SEQUENCE [LARGE SCALE GENOMIC DNA]</scope>
    <source>
        <strain evidence="2 3">KXZD1103</strain>
    </source>
</reference>
<keyword evidence="3" id="KW-1185">Reference proteome</keyword>
<protein>
    <recommendedName>
        <fullName evidence="4">Glycoside hydrolase family 42 N-terminal domain-containing protein</fullName>
    </recommendedName>
</protein>
<gene>
    <name evidence="2" type="ORF">F5I99_06965</name>
</gene>
<dbReference type="InterPro" id="IPR017853">
    <property type="entry name" value="GH"/>
</dbReference>
<evidence type="ECO:0008006" key="4">
    <source>
        <dbReference type="Google" id="ProtNLM"/>
    </source>
</evidence>